<reference evidence="2" key="1">
    <citation type="submission" date="2020-06" db="EMBL/GenBank/DDBJ databases">
        <authorList>
            <consortium name="Plant Systems Biology data submission"/>
        </authorList>
    </citation>
    <scope>NUCLEOTIDE SEQUENCE</scope>
    <source>
        <strain evidence="2">D6</strain>
    </source>
</reference>
<dbReference type="OrthoDB" id="198198at2759"/>
<evidence type="ECO:0000256" key="1">
    <source>
        <dbReference type="SAM" id="Coils"/>
    </source>
</evidence>
<keyword evidence="1" id="KW-0175">Coiled coil</keyword>
<name>A0A9N8ECT7_9STRA</name>
<evidence type="ECO:0000313" key="2">
    <source>
        <dbReference type="EMBL" id="CAB9518448.1"/>
    </source>
</evidence>
<proteinExistence type="predicted"/>
<protein>
    <submittedName>
        <fullName evidence="2">Uncharacterized protein</fullName>
    </submittedName>
</protein>
<keyword evidence="3" id="KW-1185">Reference proteome</keyword>
<evidence type="ECO:0000313" key="3">
    <source>
        <dbReference type="Proteomes" id="UP001153069"/>
    </source>
</evidence>
<dbReference type="EMBL" id="CAICTM010000933">
    <property type="protein sequence ID" value="CAB9518448.1"/>
    <property type="molecule type" value="Genomic_DNA"/>
</dbReference>
<accession>A0A9N8ECT7</accession>
<feature type="coiled-coil region" evidence="1">
    <location>
        <begin position="157"/>
        <end position="184"/>
    </location>
</feature>
<sequence>MTEQPPDKILREGDVLRMEVSPKYATIQIQPNIGSSEGNDPNFPRNLHNAVELFLKCGLVPNGVRLKDCTDKLLEIYAKDPSSNIRLGRGCICWKCGYCGIPKDYSESNNNNNNNQPPGPCVHCHETQQINWVRVTHPTNGELPWIERANVTEEEKQAELAAKRAAVEARVAQALKEREEAAALAEK</sequence>
<dbReference type="Proteomes" id="UP001153069">
    <property type="component" value="Unassembled WGS sequence"/>
</dbReference>
<organism evidence="2 3">
    <name type="scientific">Seminavis robusta</name>
    <dbReference type="NCBI Taxonomy" id="568900"/>
    <lineage>
        <taxon>Eukaryota</taxon>
        <taxon>Sar</taxon>
        <taxon>Stramenopiles</taxon>
        <taxon>Ochrophyta</taxon>
        <taxon>Bacillariophyta</taxon>
        <taxon>Bacillariophyceae</taxon>
        <taxon>Bacillariophycidae</taxon>
        <taxon>Naviculales</taxon>
        <taxon>Naviculaceae</taxon>
        <taxon>Seminavis</taxon>
    </lineage>
</organism>
<gene>
    <name evidence="2" type="ORF">SEMRO_935_G222010.1</name>
</gene>
<comment type="caution">
    <text evidence="2">The sequence shown here is derived from an EMBL/GenBank/DDBJ whole genome shotgun (WGS) entry which is preliminary data.</text>
</comment>
<dbReference type="AlphaFoldDB" id="A0A9N8ECT7"/>